<dbReference type="eggNOG" id="KOG3296">
    <property type="taxonomic scope" value="Eukaryota"/>
</dbReference>
<keyword evidence="3" id="KW-0813">Transport</keyword>
<evidence type="ECO:0000256" key="10">
    <source>
        <dbReference type="SAM" id="SignalP"/>
    </source>
</evidence>
<dbReference type="Gene3D" id="2.40.160.10">
    <property type="entry name" value="Porin"/>
    <property type="match status" value="1"/>
</dbReference>
<evidence type="ECO:0000256" key="9">
    <source>
        <dbReference type="ARBA" id="ARBA00023136"/>
    </source>
</evidence>
<feature type="signal peptide" evidence="10">
    <location>
        <begin position="1"/>
        <end position="28"/>
    </location>
</feature>
<evidence type="ECO:0000256" key="5">
    <source>
        <dbReference type="ARBA" id="ARBA00022692"/>
    </source>
</evidence>
<keyword evidence="7" id="KW-0653">Protein transport</keyword>
<dbReference type="PANTHER" id="PTHR10802">
    <property type="entry name" value="MITOCHONDRIAL IMPORT RECEPTOR SUBUNIT TOM40"/>
    <property type="match status" value="1"/>
</dbReference>
<keyword evidence="4" id="KW-1134">Transmembrane beta strand</keyword>
<keyword evidence="6" id="KW-1000">Mitochondrion outer membrane</keyword>
<name>H0XLM2_OTOGA</name>
<organism evidence="11 12">
    <name type="scientific">Otolemur garnettii</name>
    <name type="common">Small-eared galago</name>
    <name type="synonym">Garnett's greater bushbaby</name>
    <dbReference type="NCBI Taxonomy" id="30611"/>
    <lineage>
        <taxon>Eukaryota</taxon>
        <taxon>Metazoa</taxon>
        <taxon>Chordata</taxon>
        <taxon>Craniata</taxon>
        <taxon>Vertebrata</taxon>
        <taxon>Euteleostomi</taxon>
        <taxon>Mammalia</taxon>
        <taxon>Eutheria</taxon>
        <taxon>Euarchontoglires</taxon>
        <taxon>Primates</taxon>
        <taxon>Strepsirrhini</taxon>
        <taxon>Lorisiformes</taxon>
        <taxon>Galagidae</taxon>
        <taxon>Otolemur</taxon>
    </lineage>
</organism>
<evidence type="ECO:0000256" key="4">
    <source>
        <dbReference type="ARBA" id="ARBA00022452"/>
    </source>
</evidence>
<dbReference type="InterPro" id="IPR023614">
    <property type="entry name" value="Porin_dom_sf"/>
</dbReference>
<keyword evidence="12" id="KW-1185">Reference proteome</keyword>
<dbReference type="InParanoid" id="H0XLM2"/>
<dbReference type="Pfam" id="PF01459">
    <property type="entry name" value="Porin_3"/>
    <property type="match status" value="2"/>
</dbReference>
<evidence type="ECO:0000256" key="1">
    <source>
        <dbReference type="ARBA" id="ARBA00004374"/>
    </source>
</evidence>
<comment type="subcellular location">
    <subcellularLocation>
        <location evidence="1">Mitochondrion outer membrane</location>
        <topology evidence="1">Multi-pass membrane protein</topology>
    </subcellularLocation>
</comment>
<dbReference type="InterPro" id="IPR037930">
    <property type="entry name" value="Tom40"/>
</dbReference>
<protein>
    <submittedName>
        <fullName evidence="11">Uncharacterized protein</fullName>
    </submittedName>
</protein>
<dbReference type="GO" id="GO:0005741">
    <property type="term" value="C:mitochondrial outer membrane"/>
    <property type="evidence" value="ECO:0007669"/>
    <property type="project" value="UniProtKB-SubCell"/>
</dbReference>
<dbReference type="InterPro" id="IPR027246">
    <property type="entry name" value="Porin_Euk/Tom40"/>
</dbReference>
<dbReference type="Ensembl" id="ENSOGAT00000030836.1">
    <property type="protein sequence ID" value="ENSOGAP00000017012.1"/>
    <property type="gene ID" value="ENSOGAG00000033545.1"/>
</dbReference>
<dbReference type="Proteomes" id="UP000005225">
    <property type="component" value="Unassembled WGS sequence"/>
</dbReference>
<keyword evidence="5" id="KW-0812">Transmembrane</keyword>
<accession>H0XLM2</accession>
<dbReference type="STRING" id="30611.ENSOGAP00000017012"/>
<feature type="chain" id="PRO_5046174752" evidence="10">
    <location>
        <begin position="29"/>
        <end position="209"/>
    </location>
</feature>
<evidence type="ECO:0000256" key="7">
    <source>
        <dbReference type="ARBA" id="ARBA00022927"/>
    </source>
</evidence>
<evidence type="ECO:0000313" key="12">
    <source>
        <dbReference type="Proteomes" id="UP000005225"/>
    </source>
</evidence>
<dbReference type="GeneTree" id="ENSGT00390000003308"/>
<dbReference type="GO" id="GO:0008320">
    <property type="term" value="F:protein transmembrane transporter activity"/>
    <property type="evidence" value="ECO:0007669"/>
    <property type="project" value="InterPro"/>
</dbReference>
<keyword evidence="10" id="KW-0732">Signal</keyword>
<proteinExistence type="inferred from homology"/>
<sequence length="209" mass="23074">MSNLLAARSPPAGPPLLPVLALVGLTLTLPQQQPVLTRNPNDWACGCLPNPGTFEECHQKCKELFPFQMEGVKLTVSKGLSKHFQVNHTVAFSTIGEFNYHFQVMNVQIKQLSPIDAFPVLVGDQDSDPLQLGVEYEASTRIQDTSVSFRYQLDLPKANLLSKGSMDSNQIVGATLEKKLSPLPLRLAPRAFLNHRKNKFQCGYGLPFG</sequence>
<dbReference type="EMBL" id="AAQR03112514">
    <property type="status" value="NOT_ANNOTATED_CDS"/>
    <property type="molecule type" value="Genomic_DNA"/>
</dbReference>
<evidence type="ECO:0000313" key="11">
    <source>
        <dbReference type="Ensembl" id="ENSOGAP00000017012.1"/>
    </source>
</evidence>
<reference evidence="11" key="3">
    <citation type="submission" date="2025-09" db="UniProtKB">
        <authorList>
            <consortium name="Ensembl"/>
        </authorList>
    </citation>
    <scope>IDENTIFICATION</scope>
</reference>
<comment type="similarity">
    <text evidence="2">Belongs to the Tom40 family.</text>
</comment>
<keyword evidence="9" id="KW-0472">Membrane</keyword>
<evidence type="ECO:0000256" key="2">
    <source>
        <dbReference type="ARBA" id="ARBA00010510"/>
    </source>
</evidence>
<reference evidence="11" key="2">
    <citation type="submission" date="2025-08" db="UniProtKB">
        <authorList>
            <consortium name="Ensembl"/>
        </authorList>
    </citation>
    <scope>IDENTIFICATION</scope>
</reference>
<reference evidence="12" key="1">
    <citation type="submission" date="2011-03" db="EMBL/GenBank/DDBJ databases">
        <title>Version 3 of the genome sequence of Otolemur garnettii (Bushbaby).</title>
        <authorList>
            <consortium name="The Broad Institute Genome Sequencing Platform"/>
            <person name="Di Palma F."/>
            <person name="Johnson J."/>
            <person name="Lander E.S."/>
            <person name="Lindblad-Toh K."/>
            <person name="Jaffe D.B."/>
            <person name="Gnerre S."/>
            <person name="MacCallum I."/>
            <person name="Przybylski D."/>
            <person name="Ribeiro F.J."/>
            <person name="Burton J.N."/>
            <person name="Walker B.J."/>
            <person name="Sharpe T."/>
            <person name="Hall G."/>
        </authorList>
    </citation>
    <scope>NUCLEOTIDE SEQUENCE [LARGE SCALE GENOMIC DNA]</scope>
</reference>
<dbReference type="AlphaFoldDB" id="H0XLM2"/>
<keyword evidence="8" id="KW-0496">Mitochondrion</keyword>
<evidence type="ECO:0000256" key="3">
    <source>
        <dbReference type="ARBA" id="ARBA00022448"/>
    </source>
</evidence>
<evidence type="ECO:0000256" key="6">
    <source>
        <dbReference type="ARBA" id="ARBA00022787"/>
    </source>
</evidence>
<evidence type="ECO:0000256" key="8">
    <source>
        <dbReference type="ARBA" id="ARBA00023128"/>
    </source>
</evidence>
<dbReference type="GO" id="GO:0030150">
    <property type="term" value="P:protein import into mitochondrial matrix"/>
    <property type="evidence" value="ECO:0007669"/>
    <property type="project" value="InterPro"/>
</dbReference>
<dbReference type="HOGENOM" id="CLU_054399_0_0_1"/>